<sequence>MTRAINRLVLCLLPLMAPAVWADSPNATLPADWQTQCFGRVQFSMPAHLAWYNQQAELPASYKGSEPTPAIWRGSYGRDPLHEEKVLVQIAVSRLATLDYWKRDTSYFKPSRGEAQERVIQGKIDQLREQRAALSDDEPDEHHRRLLEEELALRAQMQHIGKVSTDILWVSEAIENFKEQGRDTAQLEAKLAELLIEDAKFPTDDLFEQEYFVELNRSNALAISGPFDFSAKLWENGRIYTFQFGMQHNKPRSEQASLEPAALDFLARFRARAEHEIPTEPGVCIPFGFIADSGNEPFDFGYQWRPRSTPALLYRIDQPASSELMTHALMRFVPNPYPSRVRIDSFGPQDVAFGYQAGSLVGTRFQRRDPENPDWQPPQSYHLIAETGAHGAVPAVSFEMKVHDIDGEYPPFEQAQAEFKQILDSFRPLPGMAKESAGQP</sequence>
<feature type="chain" id="PRO_5017265814" evidence="1">
    <location>
        <begin position="23"/>
        <end position="440"/>
    </location>
</feature>
<evidence type="ECO:0000256" key="1">
    <source>
        <dbReference type="SAM" id="SignalP"/>
    </source>
</evidence>
<dbReference type="Proteomes" id="UP000242815">
    <property type="component" value="Unassembled WGS sequence"/>
</dbReference>
<evidence type="ECO:0000313" key="2">
    <source>
        <dbReference type="EMBL" id="SFQ89663.1"/>
    </source>
</evidence>
<evidence type="ECO:0000313" key="3">
    <source>
        <dbReference type="Proteomes" id="UP000242815"/>
    </source>
</evidence>
<protein>
    <submittedName>
        <fullName evidence="2">Uncharacterized protein</fullName>
    </submittedName>
</protein>
<dbReference type="STRING" id="1002526.SAMN05216578_11839"/>
<name>A0A1I6C8Z3_9GAMM</name>
<feature type="signal peptide" evidence="1">
    <location>
        <begin position="1"/>
        <end position="22"/>
    </location>
</feature>
<dbReference type="EMBL" id="FOYD01000018">
    <property type="protein sequence ID" value="SFQ89663.1"/>
    <property type="molecule type" value="Genomic_DNA"/>
</dbReference>
<organism evidence="2 3">
    <name type="scientific">Halopseudomonas formosensis</name>
    <dbReference type="NCBI Taxonomy" id="1002526"/>
    <lineage>
        <taxon>Bacteria</taxon>
        <taxon>Pseudomonadati</taxon>
        <taxon>Pseudomonadota</taxon>
        <taxon>Gammaproteobacteria</taxon>
        <taxon>Pseudomonadales</taxon>
        <taxon>Pseudomonadaceae</taxon>
        <taxon>Halopseudomonas</taxon>
    </lineage>
</organism>
<dbReference type="AlphaFoldDB" id="A0A1I6C8Z3"/>
<reference evidence="2 3" key="1">
    <citation type="submission" date="2016-10" db="EMBL/GenBank/DDBJ databases">
        <authorList>
            <person name="de Groot N.N."/>
        </authorList>
    </citation>
    <scope>NUCLEOTIDE SEQUENCE [LARGE SCALE GENOMIC DNA]</scope>
    <source>
        <strain evidence="2 3">JCM 18415</strain>
    </source>
</reference>
<proteinExistence type="predicted"/>
<keyword evidence="1" id="KW-0732">Signal</keyword>
<accession>A0A1I6C8Z3</accession>
<gene>
    <name evidence="2" type="ORF">SAMN05216578_11839</name>
</gene>